<dbReference type="InterPro" id="IPR011010">
    <property type="entry name" value="DNA_brk_join_enz"/>
</dbReference>
<evidence type="ECO:0000313" key="8">
    <source>
        <dbReference type="EMBL" id="GBD08899.1"/>
    </source>
</evidence>
<dbReference type="EMBL" id="BEHY01000021">
    <property type="protein sequence ID" value="GBD08899.1"/>
    <property type="molecule type" value="Genomic_DNA"/>
</dbReference>
<proteinExistence type="inferred from homology"/>
<keyword evidence="2" id="KW-0229">DNA integration</keyword>
<dbReference type="GO" id="GO:0003677">
    <property type="term" value="F:DNA binding"/>
    <property type="evidence" value="ECO:0007669"/>
    <property type="project" value="UniProtKB-UniRule"/>
</dbReference>
<sequence length="340" mass="38340">MAEALGLRSAVLAFLDRLAVRYGRRPRTIQTYRTALQRFLEYLSALDVDPDQRTTADLDPGLVRDFITYLEGRYREEGRTLPAATRQTYLAALVGWVNFLLDEGLWGLPAEEARRLVRELRSQRGRPSPPLPRLPREEALEALLQAARSRPPARSRRKELIRLRDFALLLVLRSSGIRVGELVALRRGDFDPAQGILWVRHGKGGRERLAFLDRAAVQALQAYLQARDAGARGKAADHRPLFARHDRGAGDVVRPLTPEGVRRALMALAREAGLEEALTPHQFRHYFATRILEATGDLAAVQDLLGHASPTTTRRYARVSPKRLRAVHRQAFEESRPPDP</sequence>
<comment type="caution">
    <text evidence="8">The sequence shown here is derived from an EMBL/GenBank/DDBJ whole genome shotgun (WGS) entry which is preliminary data.</text>
</comment>
<dbReference type="InterPro" id="IPR050090">
    <property type="entry name" value="Tyrosine_recombinase_XerCD"/>
</dbReference>
<dbReference type="Gene3D" id="1.10.443.10">
    <property type="entry name" value="Intergrase catalytic core"/>
    <property type="match status" value="1"/>
</dbReference>
<dbReference type="SUPFAM" id="SSF56349">
    <property type="entry name" value="DNA breaking-rejoining enzymes"/>
    <property type="match status" value="1"/>
</dbReference>
<evidence type="ECO:0000256" key="3">
    <source>
        <dbReference type="ARBA" id="ARBA00023125"/>
    </source>
</evidence>
<reference evidence="9" key="1">
    <citation type="submission" date="2017-09" db="EMBL/GenBank/DDBJ databases">
        <title>Metaegenomics of thermophilic ammonia-oxidizing enrichment culture.</title>
        <authorList>
            <person name="Kato S."/>
            <person name="Suzuki K."/>
        </authorList>
    </citation>
    <scope>NUCLEOTIDE SEQUENCE [LARGE SCALE GENOMIC DNA]</scope>
</reference>
<dbReference type="Pfam" id="PF00589">
    <property type="entry name" value="Phage_integrase"/>
    <property type="match status" value="1"/>
</dbReference>
<dbReference type="InterPro" id="IPR010998">
    <property type="entry name" value="Integrase_recombinase_N"/>
</dbReference>
<evidence type="ECO:0000313" key="9">
    <source>
        <dbReference type="Proteomes" id="UP000236642"/>
    </source>
</evidence>
<comment type="similarity">
    <text evidence="1">Belongs to the 'phage' integrase family.</text>
</comment>
<dbReference type="Pfam" id="PF02899">
    <property type="entry name" value="Phage_int_SAM_1"/>
    <property type="match status" value="1"/>
</dbReference>
<dbReference type="InterPro" id="IPR044068">
    <property type="entry name" value="CB"/>
</dbReference>
<evidence type="ECO:0000259" key="6">
    <source>
        <dbReference type="PROSITE" id="PS51898"/>
    </source>
</evidence>
<dbReference type="InterPro" id="IPR002104">
    <property type="entry name" value="Integrase_catalytic"/>
</dbReference>
<dbReference type="PROSITE" id="PS51898">
    <property type="entry name" value="TYR_RECOMBINASE"/>
    <property type="match status" value="1"/>
</dbReference>
<evidence type="ECO:0000256" key="5">
    <source>
        <dbReference type="PROSITE-ProRule" id="PRU01248"/>
    </source>
</evidence>
<dbReference type="PROSITE" id="PS51900">
    <property type="entry name" value="CB"/>
    <property type="match status" value="1"/>
</dbReference>
<dbReference type="GO" id="GO:0006310">
    <property type="term" value="P:DNA recombination"/>
    <property type="evidence" value="ECO:0007669"/>
    <property type="project" value="UniProtKB-KW"/>
</dbReference>
<dbReference type="PANTHER" id="PTHR30349">
    <property type="entry name" value="PHAGE INTEGRASE-RELATED"/>
    <property type="match status" value="1"/>
</dbReference>
<feature type="domain" description="Tyr recombinase" evidence="6">
    <location>
        <begin position="130"/>
        <end position="329"/>
    </location>
</feature>
<protein>
    <submittedName>
        <fullName evidence="8">Tyrosine recombinase XerD</fullName>
    </submittedName>
</protein>
<evidence type="ECO:0000256" key="2">
    <source>
        <dbReference type="ARBA" id="ARBA00022908"/>
    </source>
</evidence>
<dbReference type="PANTHER" id="PTHR30349:SF41">
    <property type="entry name" value="INTEGRASE_RECOMBINASE PROTEIN MJ0367-RELATED"/>
    <property type="match status" value="1"/>
</dbReference>
<name>A0A2H5Y625_9CHLR</name>
<dbReference type="InterPro" id="IPR013762">
    <property type="entry name" value="Integrase-like_cat_sf"/>
</dbReference>
<evidence type="ECO:0000259" key="7">
    <source>
        <dbReference type="PROSITE" id="PS51900"/>
    </source>
</evidence>
<evidence type="ECO:0000256" key="4">
    <source>
        <dbReference type="ARBA" id="ARBA00023172"/>
    </source>
</evidence>
<dbReference type="InterPro" id="IPR004107">
    <property type="entry name" value="Integrase_SAM-like_N"/>
</dbReference>
<dbReference type="Proteomes" id="UP000236642">
    <property type="component" value="Unassembled WGS sequence"/>
</dbReference>
<organism evidence="8 9">
    <name type="scientific">Candidatus Thermoflexus japonica</name>
    <dbReference type="NCBI Taxonomy" id="2035417"/>
    <lineage>
        <taxon>Bacteria</taxon>
        <taxon>Bacillati</taxon>
        <taxon>Chloroflexota</taxon>
        <taxon>Thermoflexia</taxon>
        <taxon>Thermoflexales</taxon>
        <taxon>Thermoflexaceae</taxon>
        <taxon>Thermoflexus</taxon>
    </lineage>
</organism>
<keyword evidence="3 5" id="KW-0238">DNA-binding</keyword>
<accession>A0A2H5Y625</accession>
<feature type="domain" description="Core-binding (CB)" evidence="7">
    <location>
        <begin position="5"/>
        <end position="101"/>
    </location>
</feature>
<evidence type="ECO:0000256" key="1">
    <source>
        <dbReference type="ARBA" id="ARBA00008857"/>
    </source>
</evidence>
<gene>
    <name evidence="8" type="primary">xerD_2</name>
    <name evidence="8" type="ORF">HRbin22_01145</name>
</gene>
<dbReference type="GO" id="GO:0015074">
    <property type="term" value="P:DNA integration"/>
    <property type="evidence" value="ECO:0007669"/>
    <property type="project" value="UniProtKB-KW"/>
</dbReference>
<dbReference type="AlphaFoldDB" id="A0A2H5Y625"/>
<keyword evidence="4" id="KW-0233">DNA recombination</keyword>
<dbReference type="Gene3D" id="1.10.150.130">
    <property type="match status" value="1"/>
</dbReference>